<keyword evidence="4" id="KW-1185">Reference proteome</keyword>
<dbReference type="Gene3D" id="2.130.10.10">
    <property type="entry name" value="YVTN repeat-like/Quinoprotein amine dehydrogenase"/>
    <property type="match status" value="1"/>
</dbReference>
<gene>
    <name evidence="3" type="ORF">CDSE_0653</name>
</gene>
<dbReference type="HOGENOM" id="CLU_027480_0_1_4"/>
<dbReference type="PANTHER" id="PTHR34512:SF30">
    <property type="entry name" value="OUTER MEMBRANE PROTEIN ASSEMBLY FACTOR BAMB"/>
    <property type="match status" value="1"/>
</dbReference>
<dbReference type="InterPro" id="IPR018391">
    <property type="entry name" value="PQQ_b-propeller_rpt"/>
</dbReference>
<name>M1LMI6_9PROT</name>
<reference evidence="3 4" key="1">
    <citation type="journal article" date="2013" name="Genome Biol. Evol.">
        <title>Genome evolution and phylogenomic analysis of candidatus kinetoplastibacterium, the betaproteobacterial endosymbionts of strigomonas and angomonas.</title>
        <authorList>
            <person name="Alves J.M."/>
            <person name="Serrano M.G."/>
            <person name="Maia da Silva F."/>
            <person name="Voegtly L.J."/>
            <person name="Matveyev A.V."/>
            <person name="Teixeira M.M."/>
            <person name="Camargo E.P."/>
            <person name="Buck G.A."/>
        </authorList>
    </citation>
    <scope>NUCLEOTIDE SEQUENCE [LARGE SCALE GENOMIC DNA]</scope>
    <source>
        <strain evidence="3 4">TCC079E</strain>
    </source>
</reference>
<dbReference type="OrthoDB" id="5173551at2"/>
<protein>
    <submittedName>
        <fullName evidence="3">Quinoprotein</fullName>
    </submittedName>
</protein>
<dbReference type="EMBL" id="CP003803">
    <property type="protein sequence ID" value="AGF46942.1"/>
    <property type="molecule type" value="Genomic_DNA"/>
</dbReference>
<dbReference type="PATRIC" id="fig|1208919.3.peg.380"/>
<sequence length="379" mass="42811">MKKNSSCLYRKNHVLFIIFCLFLSFVSFANNSLEASLSNNLSIKKLWSKKIGKKFNIGLIPCVVDEFIYTASCDGVLVKLELSTGEIVWKKNIDCSSLSAIVASNSIVIVITDHGRILAFDNEGSHKWTSNVIGNVYNQPIIYENIILVKCGNSSINAFDVNTGEKIWSFNDPFNFIASYVYSPMLIKDSYVVTSFSNNKIVSINIYNGALEWEKTISKNLSCIDYNDLFPVIGPLLSYKKNIYFLSDNGYVTCFNEKNQTEELWSKKTLSSNGISIYDGYIYSFDELGNLLKLDANNGDVIWSKSVSKKRLVDKTIPLLKDNYIIFADHDGFLYVTPNNDVSIFTRVKVNRLMLSPIIPTCNGVLLHTMDGRLTFINF</sequence>
<feature type="domain" description="Pyrrolo-quinoline quinone repeat" evidence="2">
    <location>
        <begin position="103"/>
        <end position="304"/>
    </location>
</feature>
<dbReference type="RefSeq" id="WP_015396353.1">
    <property type="nucleotide sequence ID" value="NC_020294.1"/>
</dbReference>
<accession>M1LMI6</accession>
<feature type="chain" id="PRO_5004016105" evidence="1">
    <location>
        <begin position="30"/>
        <end position="379"/>
    </location>
</feature>
<dbReference type="AlphaFoldDB" id="M1LMI6"/>
<dbReference type="InterPro" id="IPR002372">
    <property type="entry name" value="PQQ_rpt_dom"/>
</dbReference>
<dbReference type="eggNOG" id="COG1520">
    <property type="taxonomic scope" value="Bacteria"/>
</dbReference>
<dbReference type="SMART" id="SM00564">
    <property type="entry name" value="PQQ"/>
    <property type="match status" value="6"/>
</dbReference>
<evidence type="ECO:0000256" key="1">
    <source>
        <dbReference type="SAM" id="SignalP"/>
    </source>
</evidence>
<dbReference type="Pfam" id="PF13360">
    <property type="entry name" value="PQQ_2"/>
    <property type="match status" value="1"/>
</dbReference>
<dbReference type="Proteomes" id="UP000011547">
    <property type="component" value="Chromosome"/>
</dbReference>
<dbReference type="InterPro" id="IPR011047">
    <property type="entry name" value="Quinoprotein_ADH-like_sf"/>
</dbReference>
<keyword evidence="1" id="KW-0732">Signal</keyword>
<evidence type="ECO:0000313" key="4">
    <source>
        <dbReference type="Proteomes" id="UP000011547"/>
    </source>
</evidence>
<evidence type="ECO:0000313" key="3">
    <source>
        <dbReference type="EMBL" id="AGF46942.1"/>
    </source>
</evidence>
<dbReference type="SUPFAM" id="SSF50998">
    <property type="entry name" value="Quinoprotein alcohol dehydrogenase-like"/>
    <property type="match status" value="1"/>
</dbReference>
<dbReference type="PANTHER" id="PTHR34512">
    <property type="entry name" value="CELL SURFACE PROTEIN"/>
    <property type="match status" value="1"/>
</dbReference>
<dbReference type="InterPro" id="IPR015943">
    <property type="entry name" value="WD40/YVTN_repeat-like_dom_sf"/>
</dbReference>
<proteinExistence type="predicted"/>
<dbReference type="STRING" id="1208919.CDSE_0653"/>
<dbReference type="KEGG" id="kde:CDSE_0653"/>
<evidence type="ECO:0000259" key="2">
    <source>
        <dbReference type="Pfam" id="PF13360"/>
    </source>
</evidence>
<organism evidence="3 4">
    <name type="scientific">Candidatus Kinetoplastidibacterium desouzai TCC079E</name>
    <dbReference type="NCBI Taxonomy" id="1208919"/>
    <lineage>
        <taxon>Bacteria</taxon>
        <taxon>Pseudomonadati</taxon>
        <taxon>Pseudomonadota</taxon>
        <taxon>Betaproteobacteria</taxon>
        <taxon>Candidatus Kinetoplastidibacterium</taxon>
    </lineage>
</organism>
<feature type="signal peptide" evidence="1">
    <location>
        <begin position="1"/>
        <end position="29"/>
    </location>
</feature>